<evidence type="ECO:0000313" key="7">
    <source>
        <dbReference type="Proteomes" id="UP001152798"/>
    </source>
</evidence>
<keyword evidence="3 5" id="KW-0131">Cell cycle</keyword>
<dbReference type="SMART" id="SM01084">
    <property type="entry name" value="CKS"/>
    <property type="match status" value="1"/>
</dbReference>
<dbReference type="GO" id="GO:0051301">
    <property type="term" value="P:cell division"/>
    <property type="evidence" value="ECO:0007669"/>
    <property type="project" value="UniProtKB-UniRule"/>
</dbReference>
<comment type="similarity">
    <text evidence="1 5">Belongs to the CKS family.</text>
</comment>
<accession>A0A9P0ECQ4</accession>
<dbReference type="PROSITE" id="PS00944">
    <property type="entry name" value="CKS_1"/>
    <property type="match status" value="1"/>
</dbReference>
<dbReference type="GO" id="GO:0016538">
    <property type="term" value="F:cyclin-dependent protein serine/threonine kinase regulator activity"/>
    <property type="evidence" value="ECO:0007669"/>
    <property type="project" value="InterPro"/>
</dbReference>
<evidence type="ECO:0000256" key="3">
    <source>
        <dbReference type="ARBA" id="ARBA00023306"/>
    </source>
</evidence>
<evidence type="ECO:0000313" key="6">
    <source>
        <dbReference type="EMBL" id="CAH1394985.1"/>
    </source>
</evidence>
<evidence type="ECO:0000256" key="1">
    <source>
        <dbReference type="ARBA" id="ARBA00007782"/>
    </source>
</evidence>
<keyword evidence="2 5" id="KW-0132">Cell division</keyword>
<evidence type="ECO:0000256" key="2">
    <source>
        <dbReference type="ARBA" id="ARBA00022618"/>
    </source>
</evidence>
<protein>
    <recommendedName>
        <fullName evidence="4 5">Cyclin-dependent kinases regulatory subunit</fullName>
    </recommendedName>
</protein>
<comment type="function">
    <text evidence="5">Binds to the catalytic subunit of the cyclin dependent kinases and is essential for their biological function.</text>
</comment>
<dbReference type="OrthoDB" id="440676at2759"/>
<proteinExistence type="inferred from homology"/>
<organism evidence="6 7">
    <name type="scientific">Nezara viridula</name>
    <name type="common">Southern green stink bug</name>
    <name type="synonym">Cimex viridulus</name>
    <dbReference type="NCBI Taxonomy" id="85310"/>
    <lineage>
        <taxon>Eukaryota</taxon>
        <taxon>Metazoa</taxon>
        <taxon>Ecdysozoa</taxon>
        <taxon>Arthropoda</taxon>
        <taxon>Hexapoda</taxon>
        <taxon>Insecta</taxon>
        <taxon>Pterygota</taxon>
        <taxon>Neoptera</taxon>
        <taxon>Paraneoptera</taxon>
        <taxon>Hemiptera</taxon>
        <taxon>Heteroptera</taxon>
        <taxon>Panheteroptera</taxon>
        <taxon>Pentatomomorpha</taxon>
        <taxon>Pentatomoidea</taxon>
        <taxon>Pentatomidae</taxon>
        <taxon>Pentatominae</taxon>
        <taxon>Nezara</taxon>
    </lineage>
</organism>
<dbReference type="Gene3D" id="3.30.170.10">
    <property type="entry name" value="Cyclin-dependent kinase, regulatory subunit"/>
    <property type="match status" value="1"/>
</dbReference>
<keyword evidence="7" id="KW-1185">Reference proteome</keyword>
<dbReference type="InterPro" id="IPR036858">
    <property type="entry name" value="Cyclin-dep_kinase_reg-sub_sf"/>
</dbReference>
<dbReference type="SUPFAM" id="SSF55637">
    <property type="entry name" value="Cell cycle regulatory proteins"/>
    <property type="match status" value="1"/>
</dbReference>
<reference evidence="6" key="1">
    <citation type="submission" date="2022-01" db="EMBL/GenBank/DDBJ databases">
        <authorList>
            <person name="King R."/>
        </authorList>
    </citation>
    <scope>NUCLEOTIDE SEQUENCE</scope>
</reference>
<dbReference type="InterPro" id="IPR000789">
    <property type="entry name" value="Cyclin-dep_kinase_reg-sub"/>
</dbReference>
<sequence length="78" mass="9372">MPADQIQYSDRYQDDKYEYRHVSLPPDITKLVPKNHRMTETEWRNLGIQQSTGWVQYMSHNPEPHILMFRRPKPTGES</sequence>
<dbReference type="PANTHER" id="PTHR23415">
    <property type="entry name" value="CYCLIN-DEPENDENT KINASES REGULATORY SUBUNIT/60S RIBOSOME SUBUNIT BIOGENESIS PROTEIN NIP7"/>
    <property type="match status" value="1"/>
</dbReference>
<dbReference type="Proteomes" id="UP001152798">
    <property type="component" value="Chromosome 3"/>
</dbReference>
<dbReference type="Pfam" id="PF01111">
    <property type="entry name" value="CKS"/>
    <property type="match status" value="1"/>
</dbReference>
<dbReference type="EMBL" id="OV725079">
    <property type="protein sequence ID" value="CAH1394985.1"/>
    <property type="molecule type" value="Genomic_DNA"/>
</dbReference>
<evidence type="ECO:0000256" key="4">
    <source>
        <dbReference type="ARBA" id="ARBA00068939"/>
    </source>
</evidence>
<dbReference type="PRINTS" id="PR00296">
    <property type="entry name" value="CYCLINKINASE"/>
</dbReference>
<dbReference type="AlphaFoldDB" id="A0A9P0ECQ4"/>
<evidence type="ECO:0000256" key="5">
    <source>
        <dbReference type="RuleBase" id="RU311113"/>
    </source>
</evidence>
<name>A0A9P0ECQ4_NEZVI</name>
<dbReference type="FunFam" id="3.30.170.10:FF:000001">
    <property type="entry name" value="Cyclin-dependent kinases regulatory subunit"/>
    <property type="match status" value="1"/>
</dbReference>
<gene>
    <name evidence="6" type="ORF">NEZAVI_LOCUS5340</name>
</gene>